<dbReference type="PANTHER" id="PTHR42091">
    <property type="entry name" value="CONSERVED GLYCINE-RICH PROTEIN (AFU_ORTHOLOGUE AFUA_7G02440)"/>
    <property type="match status" value="1"/>
</dbReference>
<dbReference type="Proteomes" id="UP000270866">
    <property type="component" value="Unassembled WGS sequence"/>
</dbReference>
<evidence type="ECO:0000313" key="5">
    <source>
        <dbReference type="EMBL" id="RKK10559.1"/>
    </source>
</evidence>
<keyword evidence="2" id="KW-0472">Membrane</keyword>
<keyword evidence="3" id="KW-0732">Signal</keyword>
<dbReference type="AlphaFoldDB" id="A0A3L6N0T5"/>
<comment type="caution">
    <text evidence="5">The sequence shown here is derived from an EMBL/GenBank/DDBJ whole genome shotgun (WGS) entry which is preliminary data.</text>
</comment>
<evidence type="ECO:0000313" key="6">
    <source>
        <dbReference type="Proteomes" id="UP000270866"/>
    </source>
</evidence>
<feature type="transmembrane region" description="Helical" evidence="2">
    <location>
        <begin position="190"/>
        <end position="207"/>
    </location>
</feature>
<dbReference type="PANTHER" id="PTHR42091:SF1">
    <property type="entry name" value="CONSERVED GLYCINE-RICH PROTEIN (AFU_ORTHOLOGUE AFUA_7G02440)"/>
    <property type="match status" value="1"/>
</dbReference>
<sequence length="229" mass="24585">MMPNFALLLATLVSSAVASVIDVALHIIPSKEESSSDQHELYKRRGGGQGGSQGRGLQPSFCGGQYYPGGSTTSYNAGAASPGGITPYMIDGAALTFWPGTWLYGAYVYLYNHAHQYYNGTSNKGEECCLLCGCSRYERCACDHNNSIQYSTRVNGFVAILIGETLSNNTDLPDDKASGSATTRRIVGTSHYVIVTVTVIAAAFVAWRESGLTQKLCKGQHLRSLFVLS</sequence>
<name>A0A3L6N0T5_FUSOX</name>
<organism evidence="5 6">
    <name type="scientific">Fusarium oxysporum f. sp. cepae</name>
    <dbReference type="NCBI Taxonomy" id="396571"/>
    <lineage>
        <taxon>Eukaryota</taxon>
        <taxon>Fungi</taxon>
        <taxon>Dikarya</taxon>
        <taxon>Ascomycota</taxon>
        <taxon>Pezizomycotina</taxon>
        <taxon>Sordariomycetes</taxon>
        <taxon>Hypocreomycetidae</taxon>
        <taxon>Hypocreales</taxon>
        <taxon>Nectriaceae</taxon>
        <taxon>Fusarium</taxon>
        <taxon>Fusarium oxysporum species complex</taxon>
    </lineage>
</organism>
<keyword evidence="2" id="KW-1133">Transmembrane helix</keyword>
<gene>
    <name evidence="5" type="ORF">BFJ65_g14556</name>
</gene>
<reference evidence="5 6" key="1">
    <citation type="journal article" date="2018" name="Sci. Rep.">
        <title>Characterisation of pathogen-specific regions and novel effector candidates in Fusarium oxysporum f. sp. cepae.</title>
        <authorList>
            <person name="Armitage A.D."/>
            <person name="Taylor A."/>
            <person name="Sobczyk M.K."/>
            <person name="Baxter L."/>
            <person name="Greenfield B.P."/>
            <person name="Bates H.J."/>
            <person name="Wilson F."/>
            <person name="Jackson A.C."/>
            <person name="Ott S."/>
            <person name="Harrison R.J."/>
            <person name="Clarkson J.P."/>
        </authorList>
    </citation>
    <scope>NUCLEOTIDE SEQUENCE [LARGE SCALE GENOMIC DNA]</scope>
    <source>
        <strain evidence="5 6">FoC_Fus2</strain>
    </source>
</reference>
<dbReference type="EMBL" id="MRCU01000010">
    <property type="protein sequence ID" value="RKK10559.1"/>
    <property type="molecule type" value="Genomic_DNA"/>
</dbReference>
<feature type="signal peptide" evidence="3">
    <location>
        <begin position="1"/>
        <end position="18"/>
    </location>
</feature>
<protein>
    <recommendedName>
        <fullName evidence="4">DUF7732 domain-containing protein</fullName>
    </recommendedName>
</protein>
<keyword evidence="2" id="KW-0812">Transmembrane</keyword>
<evidence type="ECO:0000256" key="1">
    <source>
        <dbReference type="SAM" id="MobiDB-lite"/>
    </source>
</evidence>
<accession>A0A3L6N0T5</accession>
<feature type="domain" description="DUF7732" evidence="4">
    <location>
        <begin position="66"/>
        <end position="155"/>
    </location>
</feature>
<evidence type="ECO:0000256" key="2">
    <source>
        <dbReference type="SAM" id="Phobius"/>
    </source>
</evidence>
<proteinExistence type="predicted"/>
<evidence type="ECO:0000259" key="4">
    <source>
        <dbReference type="Pfam" id="PF24866"/>
    </source>
</evidence>
<evidence type="ECO:0000256" key="3">
    <source>
        <dbReference type="SAM" id="SignalP"/>
    </source>
</evidence>
<dbReference type="Pfam" id="PF24866">
    <property type="entry name" value="DUF7732"/>
    <property type="match status" value="1"/>
</dbReference>
<dbReference type="InterPro" id="IPR056634">
    <property type="entry name" value="DUF7732"/>
</dbReference>
<feature type="chain" id="PRO_5018074210" description="DUF7732 domain-containing protein" evidence="3">
    <location>
        <begin position="19"/>
        <end position="229"/>
    </location>
</feature>
<feature type="region of interest" description="Disordered" evidence="1">
    <location>
        <begin position="36"/>
        <end position="55"/>
    </location>
</feature>